<dbReference type="Pfam" id="PF12840">
    <property type="entry name" value="HTH_20"/>
    <property type="match status" value="1"/>
</dbReference>
<accession>A0A4R4PP97</accession>
<dbReference type="Gene3D" id="1.10.10.10">
    <property type="entry name" value="Winged helix-like DNA-binding domain superfamily/Winged helix DNA-binding domain"/>
    <property type="match status" value="1"/>
</dbReference>
<name>A0A4R4PP97_9ACTN</name>
<protein>
    <submittedName>
        <fullName evidence="6">ArsR family transcriptional regulator</fullName>
    </submittedName>
</protein>
<sequence length="224" mass="24557">MGEYHTSHFEEPVMQSPDEPRSVRVITDVETMRALSDPTRVAILRLLMTGDRSAPPVLSAKEIAAALREPQTKLYRHLKQLESAGLIDVAETRLVSGIQEQRYRTAQLDFTISRDLVTNDGSTEFADTLTALFSEFRTELLSNLTAGRVPVGSAAETPLGLVVSRGMVTRVSPARAAEFRRRLVDLHAEFDALQDDSPDGIPVHLLLGWYAVTDPGNGWSAAGS</sequence>
<keyword evidence="1" id="KW-0805">Transcription regulation</keyword>
<evidence type="ECO:0000256" key="4">
    <source>
        <dbReference type="SAM" id="MobiDB-lite"/>
    </source>
</evidence>
<keyword evidence="2" id="KW-0238">DNA-binding</keyword>
<evidence type="ECO:0000259" key="5">
    <source>
        <dbReference type="SMART" id="SM00418"/>
    </source>
</evidence>
<dbReference type="GO" id="GO:0003700">
    <property type="term" value="F:DNA-binding transcription factor activity"/>
    <property type="evidence" value="ECO:0007669"/>
    <property type="project" value="InterPro"/>
</dbReference>
<dbReference type="InterPro" id="IPR001845">
    <property type="entry name" value="HTH_ArsR_DNA-bd_dom"/>
</dbReference>
<feature type="region of interest" description="Disordered" evidence="4">
    <location>
        <begin position="1"/>
        <end position="20"/>
    </location>
</feature>
<evidence type="ECO:0000256" key="3">
    <source>
        <dbReference type="ARBA" id="ARBA00023163"/>
    </source>
</evidence>
<evidence type="ECO:0000313" key="7">
    <source>
        <dbReference type="Proteomes" id="UP000295075"/>
    </source>
</evidence>
<gene>
    <name evidence="6" type="ORF">E1261_27125</name>
</gene>
<evidence type="ECO:0000256" key="2">
    <source>
        <dbReference type="ARBA" id="ARBA00023125"/>
    </source>
</evidence>
<dbReference type="InterPro" id="IPR036388">
    <property type="entry name" value="WH-like_DNA-bd_sf"/>
</dbReference>
<dbReference type="SMART" id="SM00418">
    <property type="entry name" value="HTH_ARSR"/>
    <property type="match status" value="1"/>
</dbReference>
<dbReference type="InterPro" id="IPR036390">
    <property type="entry name" value="WH_DNA-bd_sf"/>
</dbReference>
<keyword evidence="3" id="KW-0804">Transcription</keyword>
<organism evidence="6 7">
    <name type="scientific">Kribbella albertanoniae</name>
    <dbReference type="NCBI Taxonomy" id="1266829"/>
    <lineage>
        <taxon>Bacteria</taxon>
        <taxon>Bacillati</taxon>
        <taxon>Actinomycetota</taxon>
        <taxon>Actinomycetes</taxon>
        <taxon>Propionibacteriales</taxon>
        <taxon>Kribbellaceae</taxon>
        <taxon>Kribbella</taxon>
    </lineage>
</organism>
<keyword evidence="7" id="KW-1185">Reference proteome</keyword>
<dbReference type="PANTHER" id="PTHR43132">
    <property type="entry name" value="ARSENICAL RESISTANCE OPERON REPRESSOR ARSR-RELATED"/>
    <property type="match status" value="1"/>
</dbReference>
<dbReference type="InterPro" id="IPR051011">
    <property type="entry name" value="Metal_resp_trans_reg"/>
</dbReference>
<feature type="domain" description="HTH arsR-type" evidence="5">
    <location>
        <begin position="30"/>
        <end position="108"/>
    </location>
</feature>
<dbReference type="GO" id="GO:0003677">
    <property type="term" value="F:DNA binding"/>
    <property type="evidence" value="ECO:0007669"/>
    <property type="project" value="UniProtKB-KW"/>
</dbReference>
<dbReference type="EMBL" id="SMKA01000151">
    <property type="protein sequence ID" value="TDC23988.1"/>
    <property type="molecule type" value="Genomic_DNA"/>
</dbReference>
<dbReference type="CDD" id="cd00090">
    <property type="entry name" value="HTH_ARSR"/>
    <property type="match status" value="1"/>
</dbReference>
<dbReference type="AlphaFoldDB" id="A0A4R4PP97"/>
<comment type="caution">
    <text evidence="6">The sequence shown here is derived from an EMBL/GenBank/DDBJ whole genome shotgun (WGS) entry which is preliminary data.</text>
</comment>
<dbReference type="SUPFAM" id="SSF46785">
    <property type="entry name" value="Winged helix' DNA-binding domain"/>
    <property type="match status" value="1"/>
</dbReference>
<feature type="compositionally biased region" description="Basic and acidic residues" evidence="4">
    <location>
        <begin position="1"/>
        <end position="11"/>
    </location>
</feature>
<dbReference type="PANTHER" id="PTHR43132:SF2">
    <property type="entry name" value="ARSENICAL RESISTANCE OPERON REPRESSOR ARSR-RELATED"/>
    <property type="match status" value="1"/>
</dbReference>
<dbReference type="Proteomes" id="UP000295075">
    <property type="component" value="Unassembled WGS sequence"/>
</dbReference>
<evidence type="ECO:0000256" key="1">
    <source>
        <dbReference type="ARBA" id="ARBA00023015"/>
    </source>
</evidence>
<dbReference type="InterPro" id="IPR011991">
    <property type="entry name" value="ArsR-like_HTH"/>
</dbReference>
<dbReference type="OrthoDB" id="3822181at2"/>
<evidence type="ECO:0000313" key="6">
    <source>
        <dbReference type="EMBL" id="TDC23988.1"/>
    </source>
</evidence>
<reference evidence="6 7" key="1">
    <citation type="submission" date="2019-03" db="EMBL/GenBank/DDBJ databases">
        <title>Draft genome sequences of novel Actinobacteria.</title>
        <authorList>
            <person name="Sahin N."/>
            <person name="Ay H."/>
            <person name="Saygin H."/>
        </authorList>
    </citation>
    <scope>NUCLEOTIDE SEQUENCE [LARGE SCALE GENOMIC DNA]</scope>
    <source>
        <strain evidence="6 7">JCM 30547</strain>
    </source>
</reference>
<proteinExistence type="predicted"/>